<accession>A0ABU1GZ65</accession>
<dbReference type="RefSeq" id="WP_251595594.1">
    <property type="nucleotide sequence ID" value="NZ_JAMLJI010000006.1"/>
</dbReference>
<dbReference type="EMBL" id="JARWAO010000010">
    <property type="protein sequence ID" value="MDR5897303.1"/>
    <property type="molecule type" value="Genomic_DNA"/>
</dbReference>
<reference evidence="1 2" key="1">
    <citation type="submission" date="2023-04" db="EMBL/GenBank/DDBJ databases">
        <title>A long-awaited taxogenomic arrangement of the family Halomonadaceae.</title>
        <authorList>
            <person name="De La Haba R."/>
            <person name="Chuvochina M."/>
            <person name="Wittouck S."/>
            <person name="Arahal D.R."/>
            <person name="Sanchez-Porro C."/>
            <person name="Hugenholtz P."/>
            <person name="Ventosa A."/>
        </authorList>
    </citation>
    <scope>NUCLEOTIDE SEQUENCE [LARGE SCALE GENOMIC DNA]</scope>
    <source>
        <strain evidence="1 2">DSM 22428</strain>
    </source>
</reference>
<name>A0ABU1GZ65_9GAMM</name>
<protein>
    <submittedName>
        <fullName evidence="1">Uncharacterized protein</fullName>
    </submittedName>
</protein>
<organism evidence="1 2">
    <name type="scientific">Larsenimonas suaedae</name>
    <dbReference type="NCBI Taxonomy" id="1851019"/>
    <lineage>
        <taxon>Bacteria</taxon>
        <taxon>Pseudomonadati</taxon>
        <taxon>Pseudomonadota</taxon>
        <taxon>Gammaproteobacteria</taxon>
        <taxon>Oceanospirillales</taxon>
        <taxon>Halomonadaceae</taxon>
        <taxon>Larsenimonas</taxon>
    </lineage>
</organism>
<dbReference type="Proteomes" id="UP001269375">
    <property type="component" value="Unassembled WGS sequence"/>
</dbReference>
<keyword evidence="2" id="KW-1185">Reference proteome</keyword>
<gene>
    <name evidence="1" type="ORF">QC825_14625</name>
</gene>
<evidence type="ECO:0000313" key="1">
    <source>
        <dbReference type="EMBL" id="MDR5897303.1"/>
    </source>
</evidence>
<sequence>MKQRLKSQAERWRDEAMLVMDYKMALIGYRLIEQMELDLKHHDHRLADIMGTSWFEVMLRYGSRKGEKAGRQWKYMIETRSYPPRNI</sequence>
<comment type="caution">
    <text evidence="1">The sequence shown here is derived from an EMBL/GenBank/DDBJ whole genome shotgun (WGS) entry which is preliminary data.</text>
</comment>
<proteinExistence type="predicted"/>
<evidence type="ECO:0000313" key="2">
    <source>
        <dbReference type="Proteomes" id="UP001269375"/>
    </source>
</evidence>